<gene>
    <name evidence="2" type="ORF">GH811_17635</name>
</gene>
<dbReference type="RefSeq" id="WP_186895477.1">
    <property type="nucleotide sequence ID" value="NZ_WJBE01000026.1"/>
</dbReference>
<reference evidence="2 3" key="1">
    <citation type="journal article" date="2020" name="mSystems">
        <title>Defining Genomic and Predicted Metabolic Features of the Acetobacterium Genus.</title>
        <authorList>
            <person name="Ross D.E."/>
            <person name="Marshall C.W."/>
            <person name="Gulliver D."/>
            <person name="May H.D."/>
            <person name="Norman R.S."/>
        </authorList>
    </citation>
    <scope>NUCLEOTIDE SEQUENCE [LARGE SCALE GENOMIC DNA]</scope>
    <source>
        <strain evidence="2 3">DSM 4132</strain>
    </source>
</reference>
<keyword evidence="1" id="KW-0812">Transmembrane</keyword>
<evidence type="ECO:0000313" key="2">
    <source>
        <dbReference type="EMBL" id="MBC3901425.1"/>
    </source>
</evidence>
<comment type="caution">
    <text evidence="2">The sequence shown here is derived from an EMBL/GenBank/DDBJ whole genome shotgun (WGS) entry which is preliminary data.</text>
</comment>
<protein>
    <submittedName>
        <fullName evidence="2">Uncharacterized protein</fullName>
    </submittedName>
</protein>
<name>A0ABR6Z2F0_9FIRM</name>
<keyword evidence="1" id="KW-1133">Transmembrane helix</keyword>
<sequence length="94" mass="10654">MVIDIGIMGNWATQLMAIGGLLAGVYWICYQIFAAKLKIQEHDECINDSLEERQILLRAQKATLEAVSGKRCNGNVDDSINEIDDYMLRKIHEK</sequence>
<evidence type="ECO:0000256" key="1">
    <source>
        <dbReference type="SAM" id="Phobius"/>
    </source>
</evidence>
<dbReference type="Proteomes" id="UP000622405">
    <property type="component" value="Unassembled WGS sequence"/>
</dbReference>
<accession>A0ABR6Z2F0</accession>
<organism evidence="2 3">
    <name type="scientific">Acetobacterium malicum</name>
    <dbReference type="NCBI Taxonomy" id="52692"/>
    <lineage>
        <taxon>Bacteria</taxon>
        <taxon>Bacillati</taxon>
        <taxon>Bacillota</taxon>
        <taxon>Clostridia</taxon>
        <taxon>Eubacteriales</taxon>
        <taxon>Eubacteriaceae</taxon>
        <taxon>Acetobacterium</taxon>
    </lineage>
</organism>
<keyword evidence="3" id="KW-1185">Reference proteome</keyword>
<evidence type="ECO:0000313" key="3">
    <source>
        <dbReference type="Proteomes" id="UP000622405"/>
    </source>
</evidence>
<dbReference type="EMBL" id="WJBE01000026">
    <property type="protein sequence ID" value="MBC3901425.1"/>
    <property type="molecule type" value="Genomic_DNA"/>
</dbReference>
<keyword evidence="1" id="KW-0472">Membrane</keyword>
<feature type="transmembrane region" description="Helical" evidence="1">
    <location>
        <begin position="12"/>
        <end position="33"/>
    </location>
</feature>
<proteinExistence type="predicted"/>